<dbReference type="WBParaSite" id="SBAD_0000426901-mRNA-1">
    <property type="protein sequence ID" value="SBAD_0000426901-mRNA-1"/>
    <property type="gene ID" value="SBAD_0000426901"/>
</dbReference>
<protein>
    <submittedName>
        <fullName evidence="1 3">Uncharacterized protein</fullName>
    </submittedName>
</protein>
<name>A0A183IKE2_9BILA</name>
<evidence type="ECO:0000313" key="1">
    <source>
        <dbReference type="EMBL" id="VDP03341.1"/>
    </source>
</evidence>
<accession>A0A183IKE2</accession>
<dbReference type="EMBL" id="UZAM01008120">
    <property type="protein sequence ID" value="VDP03341.1"/>
    <property type="molecule type" value="Genomic_DNA"/>
</dbReference>
<keyword evidence="2" id="KW-1185">Reference proteome</keyword>
<dbReference type="Proteomes" id="UP000270296">
    <property type="component" value="Unassembled WGS sequence"/>
</dbReference>
<evidence type="ECO:0000313" key="2">
    <source>
        <dbReference type="Proteomes" id="UP000270296"/>
    </source>
</evidence>
<proteinExistence type="predicted"/>
<dbReference type="AlphaFoldDB" id="A0A183IKE2"/>
<reference evidence="3" key="1">
    <citation type="submission" date="2016-06" db="UniProtKB">
        <authorList>
            <consortium name="WormBaseParasite"/>
        </authorList>
    </citation>
    <scope>IDENTIFICATION</scope>
</reference>
<organism evidence="3">
    <name type="scientific">Soboliphyme baturini</name>
    <dbReference type="NCBI Taxonomy" id="241478"/>
    <lineage>
        <taxon>Eukaryota</taxon>
        <taxon>Metazoa</taxon>
        <taxon>Ecdysozoa</taxon>
        <taxon>Nematoda</taxon>
        <taxon>Enoplea</taxon>
        <taxon>Dorylaimia</taxon>
        <taxon>Dioctophymatida</taxon>
        <taxon>Dioctophymatoidea</taxon>
        <taxon>Soboliphymatidae</taxon>
        <taxon>Soboliphyme</taxon>
    </lineage>
</organism>
<gene>
    <name evidence="1" type="ORF">SBAD_LOCUS4088</name>
</gene>
<reference evidence="1 2" key="2">
    <citation type="submission" date="2018-11" db="EMBL/GenBank/DDBJ databases">
        <authorList>
            <consortium name="Pathogen Informatics"/>
        </authorList>
    </citation>
    <scope>NUCLEOTIDE SEQUENCE [LARGE SCALE GENOMIC DNA]</scope>
</reference>
<sequence>MCKGQRKYMDEMLVRGCIDYLTWDLTFGSLHLDGDQHCFPMFEASWGTVRFCVCKMKYCSDELSSPPPASR</sequence>
<evidence type="ECO:0000313" key="3">
    <source>
        <dbReference type="WBParaSite" id="SBAD_0000426901-mRNA-1"/>
    </source>
</evidence>